<gene>
    <name evidence="4" type="ORF">ACFSJF_02065</name>
</gene>
<keyword evidence="1" id="KW-0560">Oxidoreductase</keyword>
<dbReference type="PANTHER" id="PTHR11133">
    <property type="entry name" value="SACCHAROPINE DEHYDROGENASE"/>
    <property type="match status" value="1"/>
</dbReference>
<reference evidence="5" key="1">
    <citation type="journal article" date="2019" name="Int. J. Syst. Evol. Microbiol.">
        <title>The Global Catalogue of Microorganisms (GCM) 10K type strain sequencing project: providing services to taxonomists for standard genome sequencing and annotation.</title>
        <authorList>
            <consortium name="The Broad Institute Genomics Platform"/>
            <consortium name="The Broad Institute Genome Sequencing Center for Infectious Disease"/>
            <person name="Wu L."/>
            <person name="Ma J."/>
        </authorList>
    </citation>
    <scope>NUCLEOTIDE SEQUENCE [LARGE SCALE GENOMIC DNA]</scope>
    <source>
        <strain evidence="5">R28</strain>
    </source>
</reference>
<comment type="caution">
    <text evidence="4">The sequence shown here is derived from an EMBL/GenBank/DDBJ whole genome shotgun (WGS) entry which is preliminary data.</text>
</comment>
<keyword evidence="5" id="KW-1185">Reference proteome</keyword>
<dbReference type="SUPFAM" id="SSF51735">
    <property type="entry name" value="NAD(P)-binding Rossmann-fold domains"/>
    <property type="match status" value="1"/>
</dbReference>
<dbReference type="Gene3D" id="3.40.50.720">
    <property type="entry name" value="NAD(P)-binding Rossmann-like Domain"/>
    <property type="match status" value="2"/>
</dbReference>
<proteinExistence type="predicted"/>
<evidence type="ECO:0000259" key="3">
    <source>
        <dbReference type="Pfam" id="PF16653"/>
    </source>
</evidence>
<dbReference type="Pfam" id="PF03435">
    <property type="entry name" value="Sacchrp_dh_NADP"/>
    <property type="match status" value="1"/>
</dbReference>
<dbReference type="PANTHER" id="PTHR11133:SF22">
    <property type="entry name" value="ALPHA-AMINOADIPIC SEMIALDEHYDE SYNTHASE, MITOCHONDRIAL"/>
    <property type="match status" value="1"/>
</dbReference>
<feature type="domain" description="Saccharopine dehydrogenase-like C-terminal" evidence="3">
    <location>
        <begin position="127"/>
        <end position="382"/>
    </location>
</feature>
<sequence>MKVVVLGGSGLQGRAALQDLGKNSQVREIVCADASFHGMDSFQKHLNMDRITKRKIDATSQENLVEVFQEGADVVIDLLPKKFNEIAAMAAIEAGVPLVNCSYASGLSSEVFEKAAEKEVAIMPEAGLDPGIDLVLCGYGVHQLDEVHELISYCGGIPAAEAADNPLKYKMTWNFDSTLMSYKRPALIMRNREIIDIPADDQHNEKWLTDITISGLEGLETIPNGNAMKFARILGIADEVINTERRTIRWQGHAQFWRNMVGLGFLEREPVPGLDGDITPYQFMLKHLEPRLQYKENEKDLVLMKNIIRGKKDGKDIELVYELIDERDVETGLFAMNRTVGYTASIVAQMIGNQTITKKGVLSPTTDIPYELFMEEIGKRGIRIHEKKRQLNNSLA</sequence>
<name>A0ABW4VYU4_9BACI</name>
<feature type="domain" description="Saccharopine dehydrogenase NADP binding" evidence="2">
    <location>
        <begin position="3"/>
        <end position="113"/>
    </location>
</feature>
<evidence type="ECO:0000256" key="1">
    <source>
        <dbReference type="ARBA" id="ARBA00023002"/>
    </source>
</evidence>
<dbReference type="RefSeq" id="WP_377554906.1">
    <property type="nucleotide sequence ID" value="NZ_JBHUHQ010000002.1"/>
</dbReference>
<protein>
    <submittedName>
        <fullName evidence="4">Saccharopine dehydrogenase family protein</fullName>
    </submittedName>
</protein>
<dbReference type="Proteomes" id="UP001597383">
    <property type="component" value="Unassembled WGS sequence"/>
</dbReference>
<evidence type="ECO:0000313" key="5">
    <source>
        <dbReference type="Proteomes" id="UP001597383"/>
    </source>
</evidence>
<dbReference type="Gene3D" id="3.30.360.10">
    <property type="entry name" value="Dihydrodipicolinate Reductase, domain 2"/>
    <property type="match status" value="1"/>
</dbReference>
<dbReference type="InterPro" id="IPR032095">
    <property type="entry name" value="Sacchrp_dh-like_C"/>
</dbReference>
<organism evidence="4 5">
    <name type="scientific">Ornithinibacillus salinisoli</name>
    <dbReference type="NCBI Taxonomy" id="1848459"/>
    <lineage>
        <taxon>Bacteria</taxon>
        <taxon>Bacillati</taxon>
        <taxon>Bacillota</taxon>
        <taxon>Bacilli</taxon>
        <taxon>Bacillales</taxon>
        <taxon>Bacillaceae</taxon>
        <taxon>Ornithinibacillus</taxon>
    </lineage>
</organism>
<evidence type="ECO:0000313" key="4">
    <source>
        <dbReference type="EMBL" id="MFD2043095.1"/>
    </source>
</evidence>
<dbReference type="EMBL" id="JBHUHQ010000002">
    <property type="protein sequence ID" value="MFD2043095.1"/>
    <property type="molecule type" value="Genomic_DNA"/>
</dbReference>
<dbReference type="InterPro" id="IPR051168">
    <property type="entry name" value="AASS"/>
</dbReference>
<dbReference type="InterPro" id="IPR005097">
    <property type="entry name" value="Sacchrp_dh_NADP-bd"/>
</dbReference>
<dbReference type="InterPro" id="IPR036291">
    <property type="entry name" value="NAD(P)-bd_dom_sf"/>
</dbReference>
<evidence type="ECO:0000259" key="2">
    <source>
        <dbReference type="Pfam" id="PF03435"/>
    </source>
</evidence>
<accession>A0ABW4VYU4</accession>
<dbReference type="Pfam" id="PF16653">
    <property type="entry name" value="Sacchrp_dh_C"/>
    <property type="match status" value="1"/>
</dbReference>
<dbReference type="SUPFAM" id="SSF55347">
    <property type="entry name" value="Glyceraldehyde-3-phosphate dehydrogenase-like, C-terminal domain"/>
    <property type="match status" value="1"/>
</dbReference>